<dbReference type="CDD" id="cd03230">
    <property type="entry name" value="ABC_DR_subfamily_A"/>
    <property type="match status" value="1"/>
</dbReference>
<evidence type="ECO:0000313" key="7">
    <source>
        <dbReference type="Proteomes" id="UP000019151"/>
    </source>
</evidence>
<gene>
    <name evidence="6" type="ORF">J421_4209</name>
</gene>
<dbReference type="GO" id="GO:0005524">
    <property type="term" value="F:ATP binding"/>
    <property type="evidence" value="ECO:0007669"/>
    <property type="project" value="UniProtKB-KW"/>
</dbReference>
<keyword evidence="7" id="KW-1185">Reference proteome</keyword>
<evidence type="ECO:0000256" key="2">
    <source>
        <dbReference type="ARBA" id="ARBA00022448"/>
    </source>
</evidence>
<dbReference type="eggNOG" id="COG1131">
    <property type="taxonomic scope" value="Bacteria"/>
</dbReference>
<dbReference type="Gene3D" id="3.40.50.300">
    <property type="entry name" value="P-loop containing nucleotide triphosphate hydrolases"/>
    <property type="match status" value="1"/>
</dbReference>
<protein>
    <submittedName>
        <fullName evidence="6">ABC transporter related protein</fullName>
    </submittedName>
</protein>
<comment type="similarity">
    <text evidence="1">Belongs to the ABC transporter superfamily.</text>
</comment>
<dbReference type="PROSITE" id="PS50893">
    <property type="entry name" value="ABC_TRANSPORTER_2"/>
    <property type="match status" value="1"/>
</dbReference>
<feature type="domain" description="ABC transporter" evidence="5">
    <location>
        <begin position="5"/>
        <end position="238"/>
    </location>
</feature>
<accession>W0RLX6</accession>
<dbReference type="HOGENOM" id="CLU_000604_1_2_0"/>
<evidence type="ECO:0000313" key="6">
    <source>
        <dbReference type="EMBL" id="AHG91746.1"/>
    </source>
</evidence>
<dbReference type="InterPro" id="IPR003593">
    <property type="entry name" value="AAA+_ATPase"/>
</dbReference>
<dbReference type="GO" id="GO:0016887">
    <property type="term" value="F:ATP hydrolysis activity"/>
    <property type="evidence" value="ECO:0007669"/>
    <property type="project" value="InterPro"/>
</dbReference>
<organism evidence="6 7">
    <name type="scientific">Gemmatirosa kalamazoonensis</name>
    <dbReference type="NCBI Taxonomy" id="861299"/>
    <lineage>
        <taxon>Bacteria</taxon>
        <taxon>Pseudomonadati</taxon>
        <taxon>Gemmatimonadota</taxon>
        <taxon>Gemmatimonadia</taxon>
        <taxon>Gemmatimonadales</taxon>
        <taxon>Gemmatimonadaceae</taxon>
        <taxon>Gemmatirosa</taxon>
    </lineage>
</organism>
<dbReference type="PROSITE" id="PS00211">
    <property type="entry name" value="ABC_TRANSPORTER_1"/>
    <property type="match status" value="1"/>
</dbReference>
<keyword evidence="4" id="KW-0067">ATP-binding</keyword>
<evidence type="ECO:0000259" key="5">
    <source>
        <dbReference type="PROSITE" id="PS50893"/>
    </source>
</evidence>
<dbReference type="Pfam" id="PF00005">
    <property type="entry name" value="ABC_tran"/>
    <property type="match status" value="1"/>
</dbReference>
<keyword evidence="3" id="KW-0547">Nucleotide-binding</keyword>
<evidence type="ECO:0000256" key="4">
    <source>
        <dbReference type="ARBA" id="ARBA00022840"/>
    </source>
</evidence>
<sequence length="306" mass="33522">MTPLIEFRGVGMRYAPPLRRPVTALDDVWLDVHAGEVLGIAGPNGAGKSTLISILLGYLRPSSGVVAIDGQEPRTYIQRNGIGYLSELIDVDPRWTVREALTRFATLGGVLDAQIPLRSHQLMEKLGLGDLADRKFKHLSKGNKQRLGLAQAMLREERVLILDEPTHGLDPLWLMRFRGIVAELRRPGRAILIASHNLEELERLCDRVAILDRGRVSRVVEVTRVLPQTAESLWRITVARGAEQLAHVFPEAEDLGRGDWAVYAATLDALNAGLAALIARGVLIAGVAPAQSALELEFHDAVTEVA</sequence>
<dbReference type="Proteomes" id="UP000019151">
    <property type="component" value="Chromosome"/>
</dbReference>
<dbReference type="AlphaFoldDB" id="W0RLX6"/>
<dbReference type="STRING" id="861299.J421_4209"/>
<proteinExistence type="inferred from homology"/>
<evidence type="ECO:0000256" key="3">
    <source>
        <dbReference type="ARBA" id="ARBA00022741"/>
    </source>
</evidence>
<dbReference type="EMBL" id="CP007128">
    <property type="protein sequence ID" value="AHG91746.1"/>
    <property type="molecule type" value="Genomic_DNA"/>
</dbReference>
<dbReference type="SUPFAM" id="SSF52540">
    <property type="entry name" value="P-loop containing nucleoside triphosphate hydrolases"/>
    <property type="match status" value="1"/>
</dbReference>
<name>W0RLX6_9BACT</name>
<evidence type="ECO:0000256" key="1">
    <source>
        <dbReference type="ARBA" id="ARBA00005417"/>
    </source>
</evidence>
<dbReference type="InterPro" id="IPR017871">
    <property type="entry name" value="ABC_transporter-like_CS"/>
</dbReference>
<dbReference type="InterPro" id="IPR027417">
    <property type="entry name" value="P-loop_NTPase"/>
</dbReference>
<keyword evidence="2" id="KW-0813">Transport</keyword>
<dbReference type="InParanoid" id="W0RLX6"/>
<dbReference type="InterPro" id="IPR003439">
    <property type="entry name" value="ABC_transporter-like_ATP-bd"/>
</dbReference>
<dbReference type="RefSeq" id="WP_148306449.1">
    <property type="nucleotide sequence ID" value="NZ_CP007128.1"/>
</dbReference>
<dbReference type="SMART" id="SM00382">
    <property type="entry name" value="AAA"/>
    <property type="match status" value="1"/>
</dbReference>
<reference evidence="6 7" key="1">
    <citation type="journal article" date="2014" name="Genome Announc.">
        <title>Genome Sequence and Methylome of Soil Bacterium Gemmatirosa kalamazoonensis KBS708T, a Member of the Rarely Cultivated Gemmatimonadetes Phylum.</title>
        <authorList>
            <person name="Debruyn J.M."/>
            <person name="Radosevich M."/>
            <person name="Wommack K.E."/>
            <person name="Polson S.W."/>
            <person name="Hauser L.J."/>
            <person name="Fawaz M.N."/>
            <person name="Korlach J."/>
            <person name="Tsai Y.C."/>
        </authorList>
    </citation>
    <scope>NUCLEOTIDE SEQUENCE [LARGE SCALE GENOMIC DNA]</scope>
    <source>
        <strain evidence="6 7">KBS708</strain>
    </source>
</reference>
<dbReference type="OrthoDB" id="9805130at2"/>
<dbReference type="KEGG" id="gba:J421_4209"/>
<dbReference type="PANTHER" id="PTHR43335">
    <property type="entry name" value="ABC TRANSPORTER, ATP-BINDING PROTEIN"/>
    <property type="match status" value="1"/>
</dbReference>